<dbReference type="OrthoDB" id="1917254at2759"/>
<name>A0A7J7NFW3_9MAGN</name>
<evidence type="ECO:0000313" key="1">
    <source>
        <dbReference type="EMBL" id="KAF6165758.1"/>
    </source>
</evidence>
<protein>
    <submittedName>
        <fullName evidence="1">Uncharacterized protein</fullName>
    </submittedName>
</protein>
<organism evidence="1 2">
    <name type="scientific">Kingdonia uniflora</name>
    <dbReference type="NCBI Taxonomy" id="39325"/>
    <lineage>
        <taxon>Eukaryota</taxon>
        <taxon>Viridiplantae</taxon>
        <taxon>Streptophyta</taxon>
        <taxon>Embryophyta</taxon>
        <taxon>Tracheophyta</taxon>
        <taxon>Spermatophyta</taxon>
        <taxon>Magnoliopsida</taxon>
        <taxon>Ranunculales</taxon>
        <taxon>Circaeasteraceae</taxon>
        <taxon>Kingdonia</taxon>
    </lineage>
</organism>
<dbReference type="EMBL" id="JACGCM010000816">
    <property type="protein sequence ID" value="KAF6165758.1"/>
    <property type="molecule type" value="Genomic_DNA"/>
</dbReference>
<dbReference type="PANTHER" id="PTHR33384">
    <property type="entry name" value="EXPRESSED PROTEIN"/>
    <property type="match status" value="1"/>
</dbReference>
<keyword evidence="2" id="KW-1185">Reference proteome</keyword>
<reference evidence="1 2" key="1">
    <citation type="journal article" date="2020" name="IScience">
        <title>Genome Sequencing of the Endangered Kingdonia uniflora (Circaeasteraceae, Ranunculales) Reveals Potential Mechanisms of Evolutionary Specialization.</title>
        <authorList>
            <person name="Sun Y."/>
            <person name="Deng T."/>
            <person name="Zhang A."/>
            <person name="Moore M.J."/>
            <person name="Landis J.B."/>
            <person name="Lin N."/>
            <person name="Zhang H."/>
            <person name="Zhang X."/>
            <person name="Huang J."/>
            <person name="Zhang X."/>
            <person name="Sun H."/>
            <person name="Wang H."/>
        </authorList>
    </citation>
    <scope>NUCLEOTIDE SEQUENCE [LARGE SCALE GENOMIC DNA]</scope>
    <source>
        <strain evidence="1">TB1705</strain>
        <tissue evidence="1">Leaf</tissue>
    </source>
</reference>
<dbReference type="AlphaFoldDB" id="A0A7J7NFW3"/>
<accession>A0A7J7NFW3</accession>
<sequence>MNLCVSEEMKNSISIPSNNDLVVCPKPRRIGLVHLAVNDQVKTSRFSIRGCSNGDSKAGAELLDLILTKGGYITGGPSSSPPFFCGSPPSRASNPLIQDEQFGVEKTVLLSPLSGSPRKGGCVRAKFKPAEVRIEGFDCRDRDRRNCSIPAVA</sequence>
<proteinExistence type="predicted"/>
<dbReference type="PANTHER" id="PTHR33384:SF1">
    <property type="entry name" value="EXPRESSED PROTEIN"/>
    <property type="match status" value="1"/>
</dbReference>
<comment type="caution">
    <text evidence="1">The sequence shown here is derived from an EMBL/GenBank/DDBJ whole genome shotgun (WGS) entry which is preliminary data.</text>
</comment>
<dbReference type="Proteomes" id="UP000541444">
    <property type="component" value="Unassembled WGS sequence"/>
</dbReference>
<evidence type="ECO:0000313" key="2">
    <source>
        <dbReference type="Proteomes" id="UP000541444"/>
    </source>
</evidence>
<gene>
    <name evidence="1" type="ORF">GIB67_012655</name>
</gene>